<evidence type="ECO:0000313" key="2">
    <source>
        <dbReference type="Proteomes" id="UP000184315"/>
    </source>
</evidence>
<protein>
    <submittedName>
        <fullName evidence="1">Uncharacterized protein</fullName>
    </submittedName>
</protein>
<name>A0A1J1LG99_9CYAN</name>
<dbReference type="Proteomes" id="UP000184315">
    <property type="component" value="Unassembled WGS sequence"/>
</dbReference>
<gene>
    <name evidence="1" type="ORF">PL9214291190</name>
</gene>
<accession>A0A1J1LG99</accession>
<proteinExistence type="predicted"/>
<organism evidence="1 2">
    <name type="scientific">Planktothrix tepida PCC 9214</name>
    <dbReference type="NCBI Taxonomy" id="671072"/>
    <lineage>
        <taxon>Bacteria</taxon>
        <taxon>Bacillati</taxon>
        <taxon>Cyanobacteriota</taxon>
        <taxon>Cyanophyceae</taxon>
        <taxon>Oscillatoriophycideae</taxon>
        <taxon>Oscillatoriales</taxon>
        <taxon>Microcoleaceae</taxon>
        <taxon>Planktothrix</taxon>
    </lineage>
</organism>
<dbReference type="EMBL" id="CZDF01000132">
    <property type="protein sequence ID" value="CUR31599.1"/>
    <property type="molecule type" value="Genomic_DNA"/>
</dbReference>
<dbReference type="STRING" id="671072.PL9214291190"/>
<keyword evidence="2" id="KW-1185">Reference proteome</keyword>
<evidence type="ECO:0000313" key="1">
    <source>
        <dbReference type="EMBL" id="CUR31599.1"/>
    </source>
</evidence>
<dbReference type="AlphaFoldDB" id="A0A1J1LG99"/>
<reference evidence="2" key="1">
    <citation type="submission" date="2015-10" db="EMBL/GenBank/DDBJ databases">
        <authorList>
            <person name="Regsiter A."/>
            <person name="william w."/>
        </authorList>
    </citation>
    <scope>NUCLEOTIDE SEQUENCE [LARGE SCALE GENOMIC DNA]</scope>
</reference>
<sequence>MDADVQQESTKIERGSGFLGLTIEPQTASDTGKPIQLRAAIPSSRMGTKGGLAC</sequence>